<name>S3BT02_OPHP1</name>
<evidence type="ECO:0000256" key="2">
    <source>
        <dbReference type="SAM" id="Phobius"/>
    </source>
</evidence>
<feature type="compositionally biased region" description="Basic and acidic residues" evidence="1">
    <location>
        <begin position="142"/>
        <end position="154"/>
    </location>
</feature>
<accession>S3BT02</accession>
<keyword evidence="2" id="KW-0812">Transmembrane</keyword>
<keyword evidence="4" id="KW-1185">Reference proteome</keyword>
<dbReference type="eggNOG" id="ENOG502SPB4">
    <property type="taxonomic scope" value="Eukaryota"/>
</dbReference>
<dbReference type="Proteomes" id="UP000016923">
    <property type="component" value="Unassembled WGS sequence"/>
</dbReference>
<dbReference type="VEuPathDB" id="FungiDB:F503_08766"/>
<feature type="region of interest" description="Disordered" evidence="1">
    <location>
        <begin position="92"/>
        <end position="155"/>
    </location>
</feature>
<feature type="compositionally biased region" description="Basic and acidic residues" evidence="1">
    <location>
        <begin position="594"/>
        <end position="604"/>
    </location>
</feature>
<dbReference type="EMBL" id="KE148177">
    <property type="protein sequence ID" value="EPE02541.1"/>
    <property type="molecule type" value="Genomic_DNA"/>
</dbReference>
<feature type="region of interest" description="Disordered" evidence="1">
    <location>
        <begin position="168"/>
        <end position="219"/>
    </location>
</feature>
<protein>
    <submittedName>
        <fullName evidence="3">Uncharacterized protein</fullName>
    </submittedName>
</protein>
<feature type="region of interest" description="Disordered" evidence="1">
    <location>
        <begin position="594"/>
        <end position="621"/>
    </location>
</feature>
<dbReference type="HOGENOM" id="CLU_387367_0_0_1"/>
<reference evidence="3 4" key="1">
    <citation type="journal article" date="2013" name="BMC Genomics">
        <title>The genome and transcriptome of the pine saprophyte Ophiostoma piceae, and a comparison with the bark beetle-associated pine pathogen Grosmannia clavigera.</title>
        <authorList>
            <person name="Haridas S."/>
            <person name="Wang Y."/>
            <person name="Lim L."/>
            <person name="Massoumi Alamouti S."/>
            <person name="Jackman S."/>
            <person name="Docking R."/>
            <person name="Robertson G."/>
            <person name="Birol I."/>
            <person name="Bohlmann J."/>
            <person name="Breuil C."/>
        </authorList>
    </citation>
    <scope>NUCLEOTIDE SEQUENCE [LARGE SCALE GENOMIC DNA]</scope>
    <source>
        <strain evidence="3 4">UAMH 11346</strain>
    </source>
</reference>
<organism evidence="3 4">
    <name type="scientific">Ophiostoma piceae (strain UAMH 11346)</name>
    <name type="common">Sap stain fungus</name>
    <dbReference type="NCBI Taxonomy" id="1262450"/>
    <lineage>
        <taxon>Eukaryota</taxon>
        <taxon>Fungi</taxon>
        <taxon>Dikarya</taxon>
        <taxon>Ascomycota</taxon>
        <taxon>Pezizomycotina</taxon>
        <taxon>Sordariomycetes</taxon>
        <taxon>Sordariomycetidae</taxon>
        <taxon>Ophiostomatales</taxon>
        <taxon>Ophiostomataceae</taxon>
        <taxon>Ophiostoma</taxon>
    </lineage>
</organism>
<feature type="transmembrane region" description="Helical" evidence="2">
    <location>
        <begin position="21"/>
        <end position="39"/>
    </location>
</feature>
<feature type="region of interest" description="Disordered" evidence="1">
    <location>
        <begin position="321"/>
        <end position="406"/>
    </location>
</feature>
<evidence type="ECO:0000313" key="3">
    <source>
        <dbReference type="EMBL" id="EPE02541.1"/>
    </source>
</evidence>
<feature type="region of interest" description="Disordered" evidence="1">
    <location>
        <begin position="248"/>
        <end position="271"/>
    </location>
</feature>
<evidence type="ECO:0000313" key="4">
    <source>
        <dbReference type="Proteomes" id="UP000016923"/>
    </source>
</evidence>
<keyword evidence="2" id="KW-0472">Membrane</keyword>
<feature type="compositionally biased region" description="Polar residues" evidence="1">
    <location>
        <begin position="369"/>
        <end position="396"/>
    </location>
</feature>
<gene>
    <name evidence="3" type="ORF">F503_08766</name>
</gene>
<dbReference type="AlphaFoldDB" id="S3BT02"/>
<feature type="compositionally biased region" description="Polar residues" evidence="1">
    <location>
        <begin position="202"/>
        <end position="215"/>
    </location>
</feature>
<sequence length="713" mass="78310">MSSPSALLSQTKCYNPRVCLYSYRVLLAILFCSILMPVGPRLARALLPHPKPWHLLGAAAALPAATTELAVPLRIQKGALGWMRSYSHATLPCRRPETTDGDQPPQHDQQSRASASIFEELFPGEARPRRTEASDPQEYGVEGERKQETPGREEVLEEIQQWLQSEVEAGDARKNDNSSSNNATKYHALRTPKGDWGLSAASRRTTPSLNDTPSLSRPADRYTQPTVLVLSGTTPSLMPSDFFRIAPRITDSSSSDDGSPNSRPVDGWSATNGGIYKIVQDRDPVTLAPRGRYYLYFGSPAAALSYAQEMRELHKLARRAVMPSEAGKSNSRRSIRRRNEDRNAVGDAGAFSGSDANADTNETDPFANVTGSITTSSSGLAINNEGSARGVNSSAHGVTKQKNRRVRNSYSNASLLTEGSEEQIEALRNFSLVVPTVRLHLSVQMPADDNGMYKPSKKSKQDVRVTLYDSEALDDVAATDTTTKVLVVLTSVSNSTGTGSYSNYVNADGRGVTTIEGLRSLLAEDGERRNLPWSVSYGLNGVVPVRWLVEEQNRLMRKARAAALQSQEQEAEAEAKEEQEAEAAKTLEQKLTEALEQQDGKSSVEKGLSSSKDQSKKPPILPTALWASRVPNLASKTGQMDENGRFSRFVVSFSHNAEARRFVRSWHRRTVNVRMEYAMSREHMLDAMDAALERGDVDVNTRVPAIVEATVLW</sequence>
<dbReference type="OrthoDB" id="5332316at2759"/>
<keyword evidence="2" id="KW-1133">Transmembrane helix</keyword>
<proteinExistence type="predicted"/>
<evidence type="ECO:0000256" key="1">
    <source>
        <dbReference type="SAM" id="MobiDB-lite"/>
    </source>
</evidence>